<feature type="compositionally biased region" description="Polar residues" evidence="1">
    <location>
        <begin position="172"/>
        <end position="181"/>
    </location>
</feature>
<accession>A0AAV9G618</accession>
<protein>
    <submittedName>
        <fullName evidence="2">Uncharacterized protein</fullName>
    </submittedName>
</protein>
<proteinExistence type="predicted"/>
<name>A0AAV9G618_9PEZI</name>
<feature type="region of interest" description="Disordered" evidence="1">
    <location>
        <begin position="1"/>
        <end position="25"/>
    </location>
</feature>
<sequence length="235" mass="26267">MGARLRGAPRTPARPHSPDSQRRAEINRKLRRTTAAFGPGSPSVIETGSLFSFAVHLKLAPGLFAAGFIIDSTEISMLQVVSEGRYKLIRENTFHIPVVKVVRTFASAAEALSGESDELLAFVFKDVRCRAPAMEDKFVISCKFSYFVRPSLVPQTVEVLSEPIALVEKSGGESSSDQNSADVARRKRQMDEYNSKRPDWWLEFEYGRYMLDPKRRAYMVDSDEDEPSGSVRRGG</sequence>
<feature type="region of interest" description="Disordered" evidence="1">
    <location>
        <begin position="170"/>
        <end position="192"/>
    </location>
</feature>
<reference evidence="2" key="1">
    <citation type="journal article" date="2023" name="Mol. Phylogenet. Evol.">
        <title>Genome-scale phylogeny and comparative genomics of the fungal order Sordariales.</title>
        <authorList>
            <person name="Hensen N."/>
            <person name="Bonometti L."/>
            <person name="Westerberg I."/>
            <person name="Brannstrom I.O."/>
            <person name="Guillou S."/>
            <person name="Cros-Aarteil S."/>
            <person name="Calhoun S."/>
            <person name="Haridas S."/>
            <person name="Kuo A."/>
            <person name="Mondo S."/>
            <person name="Pangilinan J."/>
            <person name="Riley R."/>
            <person name="LaButti K."/>
            <person name="Andreopoulos B."/>
            <person name="Lipzen A."/>
            <person name="Chen C."/>
            <person name="Yan M."/>
            <person name="Daum C."/>
            <person name="Ng V."/>
            <person name="Clum A."/>
            <person name="Steindorff A."/>
            <person name="Ohm R.A."/>
            <person name="Martin F."/>
            <person name="Silar P."/>
            <person name="Natvig D.O."/>
            <person name="Lalanne C."/>
            <person name="Gautier V."/>
            <person name="Ament-Velasquez S.L."/>
            <person name="Kruys A."/>
            <person name="Hutchinson M.I."/>
            <person name="Powell A.J."/>
            <person name="Barry K."/>
            <person name="Miller A.N."/>
            <person name="Grigoriev I.V."/>
            <person name="Debuchy R."/>
            <person name="Gladieux P."/>
            <person name="Hiltunen Thoren M."/>
            <person name="Johannesson H."/>
        </authorList>
    </citation>
    <scope>NUCLEOTIDE SEQUENCE</scope>
    <source>
        <strain evidence="2">PSN243</strain>
    </source>
</reference>
<organism evidence="2 3">
    <name type="scientific">Podospora aff. communis PSN243</name>
    <dbReference type="NCBI Taxonomy" id="3040156"/>
    <lineage>
        <taxon>Eukaryota</taxon>
        <taxon>Fungi</taxon>
        <taxon>Dikarya</taxon>
        <taxon>Ascomycota</taxon>
        <taxon>Pezizomycotina</taxon>
        <taxon>Sordariomycetes</taxon>
        <taxon>Sordariomycetidae</taxon>
        <taxon>Sordariales</taxon>
        <taxon>Podosporaceae</taxon>
        <taxon>Podospora</taxon>
    </lineage>
</organism>
<evidence type="ECO:0000313" key="2">
    <source>
        <dbReference type="EMBL" id="KAK4444244.1"/>
    </source>
</evidence>
<feature type="compositionally biased region" description="Basic and acidic residues" evidence="1">
    <location>
        <begin position="16"/>
        <end position="25"/>
    </location>
</feature>
<comment type="caution">
    <text evidence="2">The sequence shown here is derived from an EMBL/GenBank/DDBJ whole genome shotgun (WGS) entry which is preliminary data.</text>
</comment>
<dbReference type="EMBL" id="MU865980">
    <property type="protein sequence ID" value="KAK4444244.1"/>
    <property type="molecule type" value="Genomic_DNA"/>
</dbReference>
<dbReference type="Proteomes" id="UP001321760">
    <property type="component" value="Unassembled WGS sequence"/>
</dbReference>
<gene>
    <name evidence="2" type="ORF">QBC34DRAFT_475334</name>
</gene>
<keyword evidence="3" id="KW-1185">Reference proteome</keyword>
<reference evidence="2" key="2">
    <citation type="submission" date="2023-05" db="EMBL/GenBank/DDBJ databases">
        <authorList>
            <consortium name="Lawrence Berkeley National Laboratory"/>
            <person name="Steindorff A."/>
            <person name="Hensen N."/>
            <person name="Bonometti L."/>
            <person name="Westerberg I."/>
            <person name="Brannstrom I.O."/>
            <person name="Guillou S."/>
            <person name="Cros-Aarteil S."/>
            <person name="Calhoun S."/>
            <person name="Haridas S."/>
            <person name="Kuo A."/>
            <person name="Mondo S."/>
            <person name="Pangilinan J."/>
            <person name="Riley R."/>
            <person name="Labutti K."/>
            <person name="Andreopoulos B."/>
            <person name="Lipzen A."/>
            <person name="Chen C."/>
            <person name="Yanf M."/>
            <person name="Daum C."/>
            <person name="Ng V."/>
            <person name="Clum A."/>
            <person name="Ohm R."/>
            <person name="Martin F."/>
            <person name="Silar P."/>
            <person name="Natvig D."/>
            <person name="Lalanne C."/>
            <person name="Gautier V."/>
            <person name="Ament-Velasquez S.L."/>
            <person name="Kruys A."/>
            <person name="Hutchinson M.I."/>
            <person name="Powell A.J."/>
            <person name="Barry K."/>
            <person name="Miller A.N."/>
            <person name="Grigoriev I.V."/>
            <person name="Debuchy R."/>
            <person name="Gladieux P."/>
            <person name="Thoren M.H."/>
            <person name="Johannesson H."/>
        </authorList>
    </citation>
    <scope>NUCLEOTIDE SEQUENCE</scope>
    <source>
        <strain evidence="2">PSN243</strain>
    </source>
</reference>
<evidence type="ECO:0000256" key="1">
    <source>
        <dbReference type="SAM" id="MobiDB-lite"/>
    </source>
</evidence>
<evidence type="ECO:0000313" key="3">
    <source>
        <dbReference type="Proteomes" id="UP001321760"/>
    </source>
</evidence>
<dbReference type="AlphaFoldDB" id="A0AAV9G618"/>